<evidence type="ECO:0000313" key="2">
    <source>
        <dbReference type="Proteomes" id="UP000231279"/>
    </source>
</evidence>
<proteinExistence type="predicted"/>
<comment type="caution">
    <text evidence="1">The sequence shown here is derived from an EMBL/GenBank/DDBJ whole genome shotgun (WGS) entry which is preliminary data.</text>
</comment>
<organism evidence="1 2">
    <name type="scientific">Handroanthus impetiginosus</name>
    <dbReference type="NCBI Taxonomy" id="429701"/>
    <lineage>
        <taxon>Eukaryota</taxon>
        <taxon>Viridiplantae</taxon>
        <taxon>Streptophyta</taxon>
        <taxon>Embryophyta</taxon>
        <taxon>Tracheophyta</taxon>
        <taxon>Spermatophyta</taxon>
        <taxon>Magnoliopsida</taxon>
        <taxon>eudicotyledons</taxon>
        <taxon>Gunneridae</taxon>
        <taxon>Pentapetalae</taxon>
        <taxon>asterids</taxon>
        <taxon>lamiids</taxon>
        <taxon>Lamiales</taxon>
        <taxon>Bignoniaceae</taxon>
        <taxon>Crescentiina</taxon>
        <taxon>Tabebuia alliance</taxon>
        <taxon>Handroanthus</taxon>
    </lineage>
</organism>
<protein>
    <submittedName>
        <fullName evidence="1">Uncharacterized protein</fullName>
    </submittedName>
</protein>
<gene>
    <name evidence="1" type="ORF">CDL12_25126</name>
</gene>
<evidence type="ECO:0000313" key="1">
    <source>
        <dbReference type="EMBL" id="PIN02366.1"/>
    </source>
</evidence>
<dbReference type="AlphaFoldDB" id="A0A2G9GAR7"/>
<keyword evidence="2" id="KW-1185">Reference proteome</keyword>
<reference evidence="2" key="1">
    <citation type="journal article" date="2018" name="Gigascience">
        <title>Genome assembly of the Pink Ipe (Handroanthus impetiginosus, Bignoniaceae), a highly valued, ecologically keystone Neotropical timber forest tree.</title>
        <authorList>
            <person name="Silva-Junior O.B."/>
            <person name="Grattapaglia D."/>
            <person name="Novaes E."/>
            <person name="Collevatti R.G."/>
        </authorList>
    </citation>
    <scope>NUCLEOTIDE SEQUENCE [LARGE SCALE GENOMIC DNA]</scope>
    <source>
        <strain evidence="2">cv. UFG-1</strain>
    </source>
</reference>
<sequence length="62" mass="6911">MDLDTLAFFSFRCSLSDISSIKSPESGKPLSEVPGTCISAFMPEATFFFTPPLTSLWLLYLR</sequence>
<accession>A0A2G9GAR7</accession>
<dbReference type="EMBL" id="NKXS01005958">
    <property type="protein sequence ID" value="PIN02366.1"/>
    <property type="molecule type" value="Genomic_DNA"/>
</dbReference>
<dbReference type="Proteomes" id="UP000231279">
    <property type="component" value="Unassembled WGS sequence"/>
</dbReference>
<name>A0A2G9GAR7_9LAMI</name>